<dbReference type="AlphaFoldDB" id="A0A1M7ST23"/>
<name>A0A1M7ST23_9RHOB</name>
<evidence type="ECO:0000313" key="11">
    <source>
        <dbReference type="EMBL" id="SHN61530.1"/>
    </source>
</evidence>
<dbReference type="OrthoDB" id="7843894at2"/>
<dbReference type="InterPro" id="IPR055348">
    <property type="entry name" value="DctQ"/>
</dbReference>
<dbReference type="Pfam" id="PF04290">
    <property type="entry name" value="DctQ"/>
    <property type="match status" value="1"/>
</dbReference>
<evidence type="ECO:0000256" key="2">
    <source>
        <dbReference type="ARBA" id="ARBA00022448"/>
    </source>
</evidence>
<evidence type="ECO:0000256" key="5">
    <source>
        <dbReference type="ARBA" id="ARBA00022692"/>
    </source>
</evidence>
<evidence type="ECO:0000256" key="4">
    <source>
        <dbReference type="ARBA" id="ARBA00022519"/>
    </source>
</evidence>
<keyword evidence="5 9" id="KW-0812">Transmembrane</keyword>
<evidence type="ECO:0000256" key="8">
    <source>
        <dbReference type="ARBA" id="ARBA00038436"/>
    </source>
</evidence>
<dbReference type="EMBL" id="FRDL01000003">
    <property type="protein sequence ID" value="SHN61530.1"/>
    <property type="molecule type" value="Genomic_DNA"/>
</dbReference>
<evidence type="ECO:0000256" key="3">
    <source>
        <dbReference type="ARBA" id="ARBA00022475"/>
    </source>
</evidence>
<keyword evidence="4 9" id="KW-0997">Cell inner membrane</keyword>
<dbReference type="RefSeq" id="WP_072746759.1">
    <property type="nucleotide sequence ID" value="NZ_FOHL01000001.1"/>
</dbReference>
<keyword evidence="12" id="KW-1185">Reference proteome</keyword>
<evidence type="ECO:0000313" key="12">
    <source>
        <dbReference type="Proteomes" id="UP000184066"/>
    </source>
</evidence>
<feature type="transmembrane region" description="Helical" evidence="9">
    <location>
        <begin position="99"/>
        <end position="122"/>
    </location>
</feature>
<keyword evidence="7 9" id="KW-0472">Membrane</keyword>
<evidence type="ECO:0000256" key="9">
    <source>
        <dbReference type="RuleBase" id="RU369079"/>
    </source>
</evidence>
<evidence type="ECO:0000259" key="10">
    <source>
        <dbReference type="Pfam" id="PF04290"/>
    </source>
</evidence>
<comment type="similarity">
    <text evidence="8 9">Belongs to the TRAP transporter small permease family.</text>
</comment>
<dbReference type="PANTHER" id="PTHR35011">
    <property type="entry name" value="2,3-DIKETO-L-GULONATE TRAP TRANSPORTER SMALL PERMEASE PROTEIN YIAM"/>
    <property type="match status" value="1"/>
</dbReference>
<keyword evidence="6 9" id="KW-1133">Transmembrane helix</keyword>
<dbReference type="Proteomes" id="UP000184066">
    <property type="component" value="Unassembled WGS sequence"/>
</dbReference>
<reference evidence="11 12" key="1">
    <citation type="submission" date="2016-12" db="EMBL/GenBank/DDBJ databases">
        <authorList>
            <person name="Song W.-J."/>
            <person name="Kurnit D.M."/>
        </authorList>
    </citation>
    <scope>NUCLEOTIDE SEQUENCE [LARGE SCALE GENOMIC DNA]</scope>
    <source>
        <strain evidence="11 12">CGMCC 1.10808</strain>
    </source>
</reference>
<comment type="subcellular location">
    <subcellularLocation>
        <location evidence="1 9">Cell inner membrane</location>
        <topology evidence="1 9">Multi-pass membrane protein</topology>
    </subcellularLocation>
</comment>
<comment type="function">
    <text evidence="9">Part of the tripartite ATP-independent periplasmic (TRAP) transport system.</text>
</comment>
<keyword evidence="2 9" id="KW-0813">Transport</keyword>
<accession>A0A1M7ST23</accession>
<evidence type="ECO:0000256" key="7">
    <source>
        <dbReference type="ARBA" id="ARBA00023136"/>
    </source>
</evidence>
<sequence length="213" mass="23145">MSSHSVLEDDSLLSRLDRALFRVESALNLAGGLLILAVMLLSVANILGRKLFDAPISGYIDWMIQAVPLMAVLGIGYCQRLGGHIRMDFVIGKLNGRAVWAFELLSTLLMLIITAALIYGTWDHAERAIRLGDSTVDINLPIWPTKLAFPIMFALLAVRLTLQLWAFWRALAAGELTPVAVPLIEDAAAQARHEAETVSGLEDDARGDGGAAR</sequence>
<dbReference type="GO" id="GO:0022857">
    <property type="term" value="F:transmembrane transporter activity"/>
    <property type="evidence" value="ECO:0007669"/>
    <property type="project" value="UniProtKB-UniRule"/>
</dbReference>
<organism evidence="11 12">
    <name type="scientific">Oceanicella actignis</name>
    <dbReference type="NCBI Taxonomy" id="1189325"/>
    <lineage>
        <taxon>Bacteria</taxon>
        <taxon>Pseudomonadati</taxon>
        <taxon>Pseudomonadota</taxon>
        <taxon>Alphaproteobacteria</taxon>
        <taxon>Rhodobacterales</taxon>
        <taxon>Paracoccaceae</taxon>
        <taxon>Oceanicella</taxon>
    </lineage>
</organism>
<keyword evidence="3" id="KW-1003">Cell membrane</keyword>
<feature type="transmembrane region" description="Helical" evidence="9">
    <location>
        <begin position="142"/>
        <end position="162"/>
    </location>
</feature>
<dbReference type="GO" id="GO:0015740">
    <property type="term" value="P:C4-dicarboxylate transport"/>
    <property type="evidence" value="ECO:0007669"/>
    <property type="project" value="TreeGrafter"/>
</dbReference>
<dbReference type="PANTHER" id="PTHR35011:SF10">
    <property type="entry name" value="TRAP TRANSPORTER SMALL PERMEASE PROTEIN"/>
    <property type="match status" value="1"/>
</dbReference>
<comment type="subunit">
    <text evidence="9">The complex comprises the extracytoplasmic solute receptor protein and the two transmembrane proteins.</text>
</comment>
<protein>
    <recommendedName>
        <fullName evidence="9">TRAP transporter small permease protein</fullName>
    </recommendedName>
</protein>
<dbReference type="STRING" id="1189325.SAMN04488119_101178"/>
<dbReference type="GO" id="GO:0005886">
    <property type="term" value="C:plasma membrane"/>
    <property type="evidence" value="ECO:0007669"/>
    <property type="project" value="UniProtKB-SubCell"/>
</dbReference>
<proteinExistence type="inferred from homology"/>
<feature type="transmembrane region" description="Helical" evidence="9">
    <location>
        <begin position="26"/>
        <end position="47"/>
    </location>
</feature>
<feature type="domain" description="Tripartite ATP-independent periplasmic transporters DctQ component" evidence="10">
    <location>
        <begin position="39"/>
        <end position="169"/>
    </location>
</feature>
<evidence type="ECO:0000256" key="1">
    <source>
        <dbReference type="ARBA" id="ARBA00004429"/>
    </source>
</evidence>
<dbReference type="InterPro" id="IPR007387">
    <property type="entry name" value="TRAP_DctQ"/>
</dbReference>
<evidence type="ECO:0000256" key="6">
    <source>
        <dbReference type="ARBA" id="ARBA00022989"/>
    </source>
</evidence>
<gene>
    <name evidence="11" type="ORF">SAMN05216200_103179</name>
</gene>
<feature type="transmembrane region" description="Helical" evidence="9">
    <location>
        <begin position="59"/>
        <end position="78"/>
    </location>
</feature>